<reference evidence="2" key="1">
    <citation type="journal article" date="2022" name="Mol. Ecol. Resour.">
        <title>The genomes of chicory, endive, great burdock and yacon provide insights into Asteraceae palaeo-polyploidization history and plant inulin production.</title>
        <authorList>
            <person name="Fan W."/>
            <person name="Wang S."/>
            <person name="Wang H."/>
            <person name="Wang A."/>
            <person name="Jiang F."/>
            <person name="Liu H."/>
            <person name="Zhao H."/>
            <person name="Xu D."/>
            <person name="Zhang Y."/>
        </authorList>
    </citation>
    <scope>NUCLEOTIDE SEQUENCE [LARGE SCALE GENOMIC DNA]</scope>
    <source>
        <strain evidence="2">cv. Yunnan</strain>
    </source>
</reference>
<protein>
    <submittedName>
        <fullName evidence="1">Uncharacterized protein</fullName>
    </submittedName>
</protein>
<keyword evidence="2" id="KW-1185">Reference proteome</keyword>
<gene>
    <name evidence="1" type="ORF">L1987_57437</name>
</gene>
<proteinExistence type="predicted"/>
<comment type="caution">
    <text evidence="1">The sequence shown here is derived from an EMBL/GenBank/DDBJ whole genome shotgun (WGS) entry which is preliminary data.</text>
</comment>
<organism evidence="1 2">
    <name type="scientific">Smallanthus sonchifolius</name>
    <dbReference type="NCBI Taxonomy" id="185202"/>
    <lineage>
        <taxon>Eukaryota</taxon>
        <taxon>Viridiplantae</taxon>
        <taxon>Streptophyta</taxon>
        <taxon>Embryophyta</taxon>
        <taxon>Tracheophyta</taxon>
        <taxon>Spermatophyta</taxon>
        <taxon>Magnoliopsida</taxon>
        <taxon>eudicotyledons</taxon>
        <taxon>Gunneridae</taxon>
        <taxon>Pentapetalae</taxon>
        <taxon>asterids</taxon>
        <taxon>campanulids</taxon>
        <taxon>Asterales</taxon>
        <taxon>Asteraceae</taxon>
        <taxon>Asteroideae</taxon>
        <taxon>Heliantheae alliance</taxon>
        <taxon>Millerieae</taxon>
        <taxon>Smallanthus</taxon>
    </lineage>
</organism>
<sequence length="629" mass="69097">MAAPPPPPLHSTLFLLLLHLSLLHAYTHPDLAPLLSFKSSSDTSNKLYSWTNSSDPCHRAANFHGVSCLHNRVTGLVLEGFNLHGRFDSLTSLVKLRVLSLKHNNLTGPIPDLSNLTSLKLVFLSNNQISGEFPPALPSLFRLDLAYNNISGKIPLTVNRLTRLLTLRLENNHISGSIGFLNLRNLRDFNISMNNFSGEIPVSLSRFPKSVFSYNSVLCGLPLLECILPEIPSPVVSSSPTSLPSTAEVPAKKPEKNRGGGKISTLAIVAIIIGDVFVLALVSLLLYCYFSGESVNGKNVLKSEKSVYPSSTASSFEKGRMVFFDGMRRFELEDLLRASAEMLGKGGLGTAYKALLDDGNVVAVKRLKEVAVGGKWEFEQLMEVLGRLWHPNIVSLKAYYFAKDEKLLVYEYMSNGNLFWLLHGNRGPGRTPLDWSTRLKIVAGAARGLAFIHTSGTTHKLTHGNIKSTNILIDKSGNACISDVGHSAITPPTAAPRSTGYHAPELSSANTRKPTQKSDVYSFGVLLMEILTGKCSSMVDNSGVLDLPRWVRSVVREEWTAELFDLELMRYKDIEEEMVRLLHIALSCTSVAPDQRPTMDYVVKMIHDIEGVEPSPGRDMLDSASDSPI</sequence>
<reference evidence="1 2" key="2">
    <citation type="journal article" date="2022" name="Mol. Ecol. Resour.">
        <title>The genomes of chicory, endive, great burdock and yacon provide insights into Asteraceae paleo-polyploidization history and plant inulin production.</title>
        <authorList>
            <person name="Fan W."/>
            <person name="Wang S."/>
            <person name="Wang H."/>
            <person name="Wang A."/>
            <person name="Jiang F."/>
            <person name="Liu H."/>
            <person name="Zhao H."/>
            <person name="Xu D."/>
            <person name="Zhang Y."/>
        </authorList>
    </citation>
    <scope>NUCLEOTIDE SEQUENCE [LARGE SCALE GENOMIC DNA]</scope>
    <source>
        <strain evidence="2">cv. Yunnan</strain>
        <tissue evidence="1">Leaves</tissue>
    </source>
</reference>
<accession>A0ACB9DD06</accession>
<evidence type="ECO:0000313" key="2">
    <source>
        <dbReference type="Proteomes" id="UP001056120"/>
    </source>
</evidence>
<name>A0ACB9DD06_9ASTR</name>
<dbReference type="Proteomes" id="UP001056120">
    <property type="component" value="Linkage Group LG19"/>
</dbReference>
<dbReference type="EMBL" id="CM042036">
    <property type="protein sequence ID" value="KAI3744358.1"/>
    <property type="molecule type" value="Genomic_DNA"/>
</dbReference>
<evidence type="ECO:0000313" key="1">
    <source>
        <dbReference type="EMBL" id="KAI3744358.1"/>
    </source>
</evidence>